<dbReference type="Proteomes" id="UP000805193">
    <property type="component" value="Unassembled WGS sequence"/>
</dbReference>
<reference evidence="1 2" key="1">
    <citation type="journal article" date="2020" name="Cell">
        <title>Large-Scale Comparative Analyses of Tick Genomes Elucidate Their Genetic Diversity and Vector Capacities.</title>
        <authorList>
            <consortium name="Tick Genome and Microbiome Consortium (TIGMIC)"/>
            <person name="Jia N."/>
            <person name="Wang J."/>
            <person name="Shi W."/>
            <person name="Du L."/>
            <person name="Sun Y."/>
            <person name="Zhan W."/>
            <person name="Jiang J.F."/>
            <person name="Wang Q."/>
            <person name="Zhang B."/>
            <person name="Ji P."/>
            <person name="Bell-Sakyi L."/>
            <person name="Cui X.M."/>
            <person name="Yuan T.T."/>
            <person name="Jiang B.G."/>
            <person name="Yang W.F."/>
            <person name="Lam T.T."/>
            <person name="Chang Q.C."/>
            <person name="Ding S.J."/>
            <person name="Wang X.J."/>
            <person name="Zhu J.G."/>
            <person name="Ruan X.D."/>
            <person name="Zhao L."/>
            <person name="Wei J.T."/>
            <person name="Ye R.Z."/>
            <person name="Que T.C."/>
            <person name="Du C.H."/>
            <person name="Zhou Y.H."/>
            <person name="Cheng J.X."/>
            <person name="Dai P.F."/>
            <person name="Guo W.B."/>
            <person name="Han X.H."/>
            <person name="Huang E.J."/>
            <person name="Li L.F."/>
            <person name="Wei W."/>
            <person name="Gao Y.C."/>
            <person name="Liu J.Z."/>
            <person name="Shao H.Z."/>
            <person name="Wang X."/>
            <person name="Wang C.C."/>
            <person name="Yang T.C."/>
            <person name="Huo Q.B."/>
            <person name="Li W."/>
            <person name="Chen H.Y."/>
            <person name="Chen S.E."/>
            <person name="Zhou L.G."/>
            <person name="Ni X.B."/>
            <person name="Tian J.H."/>
            <person name="Sheng Y."/>
            <person name="Liu T."/>
            <person name="Pan Y.S."/>
            <person name="Xia L.Y."/>
            <person name="Li J."/>
            <person name="Zhao F."/>
            <person name="Cao W.C."/>
        </authorList>
    </citation>
    <scope>NUCLEOTIDE SEQUENCE [LARGE SCALE GENOMIC DNA]</scope>
    <source>
        <strain evidence="1">Iper-2018</strain>
    </source>
</reference>
<accession>A0AC60PD79</accession>
<name>A0AC60PD79_IXOPE</name>
<gene>
    <name evidence="1" type="ORF">HPB47_005354</name>
</gene>
<sequence length="120" mass="13065">MANPERSTSEVWRRTGGNGEPWPYRPGLIRRLDTDRLQALKTHKTVGASGLRSDDGQPGGRHRDGKQRSNACDDTRLVPSSGDKSTADISPFASSPAAQGSTIYVRVAKEESSSTFRPPR</sequence>
<evidence type="ECO:0000313" key="2">
    <source>
        <dbReference type="Proteomes" id="UP000805193"/>
    </source>
</evidence>
<comment type="caution">
    <text evidence="1">The sequence shown here is derived from an EMBL/GenBank/DDBJ whole genome shotgun (WGS) entry which is preliminary data.</text>
</comment>
<proteinExistence type="predicted"/>
<keyword evidence="2" id="KW-1185">Reference proteome</keyword>
<evidence type="ECO:0000313" key="1">
    <source>
        <dbReference type="EMBL" id="KAG0417791.1"/>
    </source>
</evidence>
<dbReference type="EMBL" id="JABSTQ010010800">
    <property type="protein sequence ID" value="KAG0417791.1"/>
    <property type="molecule type" value="Genomic_DNA"/>
</dbReference>
<protein>
    <submittedName>
        <fullName evidence="1">Uncharacterized protein</fullName>
    </submittedName>
</protein>
<organism evidence="1 2">
    <name type="scientific">Ixodes persulcatus</name>
    <name type="common">Taiga tick</name>
    <dbReference type="NCBI Taxonomy" id="34615"/>
    <lineage>
        <taxon>Eukaryota</taxon>
        <taxon>Metazoa</taxon>
        <taxon>Ecdysozoa</taxon>
        <taxon>Arthropoda</taxon>
        <taxon>Chelicerata</taxon>
        <taxon>Arachnida</taxon>
        <taxon>Acari</taxon>
        <taxon>Parasitiformes</taxon>
        <taxon>Ixodida</taxon>
        <taxon>Ixodoidea</taxon>
        <taxon>Ixodidae</taxon>
        <taxon>Ixodinae</taxon>
        <taxon>Ixodes</taxon>
    </lineage>
</organism>